<dbReference type="GO" id="GO:0016020">
    <property type="term" value="C:membrane"/>
    <property type="evidence" value="ECO:0007669"/>
    <property type="project" value="TreeGrafter"/>
</dbReference>
<reference evidence="2" key="3">
    <citation type="submission" date="2025-09" db="UniProtKB">
        <authorList>
            <consortium name="Ensembl"/>
        </authorList>
    </citation>
    <scope>IDENTIFICATION</scope>
</reference>
<dbReference type="GeneTree" id="ENSGT01030000234599"/>
<reference evidence="2" key="2">
    <citation type="submission" date="2025-08" db="UniProtKB">
        <authorList>
            <consortium name="Ensembl"/>
        </authorList>
    </citation>
    <scope>IDENTIFICATION</scope>
</reference>
<dbReference type="Proteomes" id="UP000265140">
    <property type="component" value="Chromosome 11"/>
</dbReference>
<comment type="similarity">
    <text evidence="1">Belongs to the apolipoprotein L family.</text>
</comment>
<evidence type="ECO:0000256" key="1">
    <source>
        <dbReference type="ARBA" id="ARBA00010090"/>
    </source>
</evidence>
<dbReference type="GO" id="GO:0006869">
    <property type="term" value="P:lipid transport"/>
    <property type="evidence" value="ECO:0007669"/>
    <property type="project" value="InterPro"/>
</dbReference>
<dbReference type="Ensembl" id="ENSELUT00000090994.1">
    <property type="protein sequence ID" value="ENSELUP00000087833.1"/>
    <property type="gene ID" value="ENSELUG00000018729.3"/>
</dbReference>
<keyword evidence="3" id="KW-1185">Reference proteome</keyword>
<dbReference type="PANTHER" id="PTHR14096:SF57">
    <property type="entry name" value="APOLIPOPROTEIN L4"/>
    <property type="match status" value="1"/>
</dbReference>
<dbReference type="AlphaFoldDB" id="A0AAY5KFG8"/>
<dbReference type="GO" id="GO:0042157">
    <property type="term" value="P:lipoprotein metabolic process"/>
    <property type="evidence" value="ECO:0007669"/>
    <property type="project" value="InterPro"/>
</dbReference>
<organism evidence="2 3">
    <name type="scientific">Esox lucius</name>
    <name type="common">Northern pike</name>
    <dbReference type="NCBI Taxonomy" id="8010"/>
    <lineage>
        <taxon>Eukaryota</taxon>
        <taxon>Metazoa</taxon>
        <taxon>Chordata</taxon>
        <taxon>Craniata</taxon>
        <taxon>Vertebrata</taxon>
        <taxon>Euteleostomi</taxon>
        <taxon>Actinopterygii</taxon>
        <taxon>Neopterygii</taxon>
        <taxon>Teleostei</taxon>
        <taxon>Protacanthopterygii</taxon>
        <taxon>Esociformes</taxon>
        <taxon>Esocidae</taxon>
        <taxon>Esox</taxon>
    </lineage>
</organism>
<evidence type="ECO:0000313" key="3">
    <source>
        <dbReference type="Proteomes" id="UP000265140"/>
    </source>
</evidence>
<proteinExistence type="inferred from homology"/>
<sequence>MSKLVESAMSRSSMNFFSNLSYSSLSVGSDLTGQPSLPTCINEPWPLMTLSPVHRFSFLGPLDHTDRSKLIGELLVKYVFDTLCHIETVREFCERHYKWVLLREGELEMMKDIQKRAERINLKFADVRNSTTKFKAFGEYILSGLNASRKLEALEKELDAVLKDTLDGMEKLDCFLLGAECLAVTCLSVFDENTFLCLPQGMSPASVQAIITDARKAYPLLIHFKRDAKDFFMPSLFNVEVLTFQLDRYIQFSKQLCNTMEQSSSICRAFCKNNKNSVVNLGEDLSEESLENMLQHLNQLNDIRMDQDFRMAFLFHDMSQRFIDQFKQCQPRMEKFLTELGESAMKLDRMKKGAKISSVAGSSLGLTGGVLSIVGIALSPVTAGVSLGLTIAGVSLGVTSGVNSITTCVTEFFVNRTNQKKASEVFQRFMEDVERLQECMEDVARNREPILGRNKLNDVLVAGKVIATAGAVGKAIDSMVDCVSAVKVLGTENLCATVGMVTLQEGQAARSLSKLAGDIPDIGQVAKGTPLALGKAARVGFITLNALFIGLDAFFICKDSINLAKGSKSEISQFLCARSVLWRKELESWQRINDLLCRGILKIKKCQEILEQPFYPLEERS</sequence>
<dbReference type="GO" id="GO:0005576">
    <property type="term" value="C:extracellular region"/>
    <property type="evidence" value="ECO:0007669"/>
    <property type="project" value="InterPro"/>
</dbReference>
<reference evidence="2 3" key="1">
    <citation type="submission" date="2020-02" db="EMBL/GenBank/DDBJ databases">
        <title>Esox lucius (northern pike) genome, fEsoLuc1, primary haplotype.</title>
        <authorList>
            <person name="Myers G."/>
            <person name="Karagic N."/>
            <person name="Meyer A."/>
            <person name="Pippel M."/>
            <person name="Reichard M."/>
            <person name="Winkler S."/>
            <person name="Tracey A."/>
            <person name="Sims Y."/>
            <person name="Howe K."/>
            <person name="Rhie A."/>
            <person name="Formenti G."/>
            <person name="Durbin R."/>
            <person name="Fedrigo O."/>
            <person name="Jarvis E.D."/>
        </authorList>
    </citation>
    <scope>NUCLEOTIDE SEQUENCE [LARGE SCALE GENOMIC DNA]</scope>
</reference>
<dbReference type="InterPro" id="IPR008405">
    <property type="entry name" value="ApoL"/>
</dbReference>
<name>A0AAY5KFG8_ESOLU</name>
<protein>
    <submittedName>
        <fullName evidence="2">Uncharacterized protein</fullName>
    </submittedName>
</protein>
<dbReference type="GO" id="GO:0008289">
    <property type="term" value="F:lipid binding"/>
    <property type="evidence" value="ECO:0007669"/>
    <property type="project" value="InterPro"/>
</dbReference>
<accession>A0AAY5KFG8</accession>
<dbReference type="PANTHER" id="PTHR14096">
    <property type="entry name" value="APOLIPOPROTEIN L"/>
    <property type="match status" value="1"/>
</dbReference>
<evidence type="ECO:0000313" key="2">
    <source>
        <dbReference type="Ensembl" id="ENSELUP00000087833.1"/>
    </source>
</evidence>
<dbReference type="Pfam" id="PF05461">
    <property type="entry name" value="ApoL"/>
    <property type="match status" value="1"/>
</dbReference>